<dbReference type="Proteomes" id="UP000280066">
    <property type="component" value="Unassembled WGS sequence"/>
</dbReference>
<gene>
    <name evidence="1" type="ORF">EI290_04545</name>
</gene>
<dbReference type="NCBIfam" id="TIGR04183">
    <property type="entry name" value="Por_Secre_tail"/>
    <property type="match status" value="1"/>
</dbReference>
<evidence type="ECO:0000313" key="1">
    <source>
        <dbReference type="EMBL" id="RSK36158.1"/>
    </source>
</evidence>
<reference evidence="1 2" key="1">
    <citation type="submission" date="2018-12" db="EMBL/GenBank/DDBJ databases">
        <authorList>
            <person name="Feng G."/>
            <person name="Zhu H."/>
        </authorList>
    </citation>
    <scope>NUCLEOTIDE SEQUENCE [LARGE SCALE GENOMIC DNA]</scope>
    <source>
        <strain evidence="1 2">9PBR-2</strain>
    </source>
</reference>
<dbReference type="InterPro" id="IPR026444">
    <property type="entry name" value="Secre_tail"/>
</dbReference>
<evidence type="ECO:0000313" key="2">
    <source>
        <dbReference type="Proteomes" id="UP000280066"/>
    </source>
</evidence>
<comment type="caution">
    <text evidence="1">The sequence shown here is derived from an EMBL/GenBank/DDBJ whole genome shotgun (WGS) entry which is preliminary data.</text>
</comment>
<dbReference type="OrthoDB" id="886584at2"/>
<proteinExistence type="predicted"/>
<protein>
    <submittedName>
        <fullName evidence="1">T9SS C-terminal target domain-containing protein</fullName>
    </submittedName>
</protein>
<organism evidence="1 2">
    <name type="scientific">Hymenobacter metallilatus</name>
    <dbReference type="NCBI Taxonomy" id="2493666"/>
    <lineage>
        <taxon>Bacteria</taxon>
        <taxon>Pseudomonadati</taxon>
        <taxon>Bacteroidota</taxon>
        <taxon>Cytophagia</taxon>
        <taxon>Cytophagales</taxon>
        <taxon>Hymenobacteraceae</taxon>
        <taxon>Hymenobacter</taxon>
    </lineage>
</organism>
<accession>A0A428JR70</accession>
<dbReference type="AlphaFoldDB" id="A0A428JR70"/>
<dbReference type="EMBL" id="RWIS01000002">
    <property type="protein sequence ID" value="RSK36158.1"/>
    <property type="molecule type" value="Genomic_DNA"/>
</dbReference>
<name>A0A428JR70_9BACT</name>
<sequence length="87" mass="9245">MVDERTATFSRIKLAAAVCTVSRCATQPPATQASYTLRNSLGQTISRSSFRGDAAQVSTAGLTAGMYTLSLEADGSESVTHRFLVEK</sequence>
<keyword evidence="2" id="KW-1185">Reference proteome</keyword>